<evidence type="ECO:0000256" key="6">
    <source>
        <dbReference type="SAM" id="Phobius"/>
    </source>
</evidence>
<dbReference type="InterPro" id="IPR027387">
    <property type="entry name" value="Cytb/b6-like_sf"/>
</dbReference>
<feature type="domain" description="Cytochrome b/b6 N-terminal region profile" evidence="7">
    <location>
        <begin position="8"/>
        <end position="234"/>
    </location>
</feature>
<comment type="cofactor">
    <cofactor evidence="1">
        <name>heme</name>
        <dbReference type="ChEBI" id="CHEBI:30413"/>
    </cofactor>
</comment>
<dbReference type="Pfam" id="PF13631">
    <property type="entry name" value="Cytochrom_B_N_2"/>
    <property type="match status" value="1"/>
</dbReference>
<organism evidence="8 9">
    <name type="scientific">Streptomyces bluensis</name>
    <dbReference type="NCBI Taxonomy" id="33897"/>
    <lineage>
        <taxon>Bacteria</taxon>
        <taxon>Bacillati</taxon>
        <taxon>Actinomycetota</taxon>
        <taxon>Actinomycetes</taxon>
        <taxon>Kitasatosporales</taxon>
        <taxon>Streptomycetaceae</taxon>
        <taxon>Streptomyces</taxon>
    </lineage>
</organism>
<dbReference type="EMBL" id="JBIAWJ010000002">
    <property type="protein sequence ID" value="MFF4520760.1"/>
    <property type="molecule type" value="Genomic_DNA"/>
</dbReference>
<evidence type="ECO:0000259" key="7">
    <source>
        <dbReference type="PROSITE" id="PS51002"/>
    </source>
</evidence>
<feature type="transmembrane region" description="Helical" evidence="6">
    <location>
        <begin position="256"/>
        <end position="276"/>
    </location>
</feature>
<dbReference type="PANTHER" id="PTHR19271">
    <property type="entry name" value="CYTOCHROME B"/>
    <property type="match status" value="1"/>
</dbReference>
<evidence type="ECO:0000256" key="1">
    <source>
        <dbReference type="ARBA" id="ARBA00001971"/>
    </source>
</evidence>
<keyword evidence="6" id="KW-0472">Membrane</keyword>
<dbReference type="EC" id="7.1.1.8" evidence="2"/>
<accession>A0ABW6UEV7</accession>
<comment type="catalytic activity">
    <reaction evidence="4">
        <text>a quinol + 2 Fe(III)-[cytochrome c](out) = a quinone + 2 Fe(II)-[cytochrome c](out) + 2 H(+)(out)</text>
        <dbReference type="Rhea" id="RHEA:11484"/>
        <dbReference type="Rhea" id="RHEA-COMP:10350"/>
        <dbReference type="Rhea" id="RHEA-COMP:14399"/>
        <dbReference type="ChEBI" id="CHEBI:15378"/>
        <dbReference type="ChEBI" id="CHEBI:24646"/>
        <dbReference type="ChEBI" id="CHEBI:29033"/>
        <dbReference type="ChEBI" id="CHEBI:29034"/>
        <dbReference type="ChEBI" id="CHEBI:132124"/>
        <dbReference type="EC" id="7.1.1.8"/>
    </reaction>
</comment>
<dbReference type="PANTHER" id="PTHR19271:SF16">
    <property type="entry name" value="CYTOCHROME B"/>
    <property type="match status" value="1"/>
</dbReference>
<feature type="transmembrane region" description="Helical" evidence="6">
    <location>
        <begin position="106"/>
        <end position="125"/>
    </location>
</feature>
<feature type="transmembrane region" description="Helical" evidence="6">
    <location>
        <begin position="203"/>
        <end position="226"/>
    </location>
</feature>
<reference evidence="8 9" key="1">
    <citation type="submission" date="2024-10" db="EMBL/GenBank/DDBJ databases">
        <title>The Natural Products Discovery Center: Release of the First 8490 Sequenced Strains for Exploring Actinobacteria Biosynthetic Diversity.</title>
        <authorList>
            <person name="Kalkreuter E."/>
            <person name="Kautsar S.A."/>
            <person name="Yang D."/>
            <person name="Bader C.D."/>
            <person name="Teijaro C.N."/>
            <person name="Fluegel L."/>
            <person name="Davis C.M."/>
            <person name="Simpson J.R."/>
            <person name="Lauterbach L."/>
            <person name="Steele A.D."/>
            <person name="Gui C."/>
            <person name="Meng S."/>
            <person name="Li G."/>
            <person name="Viehrig K."/>
            <person name="Ye F."/>
            <person name="Su P."/>
            <person name="Kiefer A.F."/>
            <person name="Nichols A."/>
            <person name="Cepeda A.J."/>
            <person name="Yan W."/>
            <person name="Fan B."/>
            <person name="Jiang Y."/>
            <person name="Adhikari A."/>
            <person name="Zheng C.-J."/>
            <person name="Schuster L."/>
            <person name="Cowan T.M."/>
            <person name="Smanski M.J."/>
            <person name="Chevrette M.G."/>
            <person name="De Carvalho L.P.S."/>
            <person name="Shen B."/>
        </authorList>
    </citation>
    <scope>NUCLEOTIDE SEQUENCE [LARGE SCALE GENOMIC DNA]</scope>
    <source>
        <strain evidence="8 9">NPDC001390</strain>
    </source>
</reference>
<dbReference type="InterPro" id="IPR016174">
    <property type="entry name" value="Di-haem_cyt_TM"/>
</dbReference>
<proteinExistence type="predicted"/>
<sequence length="540" mass="60640">MAERGERLVSVLDRRLPVRQLAKEYLRKAFPDHWSFLLGEIALYSLLVLVVTGVYLTAFFHPGMTEQPYTGSYLPLRGVLTTEAYASVLHISFDVRGGLMLRQIHHWGALVFLAAIGCHLLRIFFTGAFRRPREANWMIGVTMFMLALLEGFCGYSLPDDLLSGTGLRTAQGVVLSIPVIGTYLSFFIFGGQFPGHEIIPRMYIAHVLLVPALLLFLVQIHLTLVVQLKHTQWAGPGRTNRNAVGKPVFPQYAAKSIGLLFAVGGVLALLAALFQINPVWEFGPYRPDQASLDSQPDWYVGYLEGALRLMPAWETNFAGHTIAWDVFLPGVMLPIVLFGVLYGYPVFERWITFPNRERHLCDRPRNQPTRTALGVAGVTFYVVLLLAGGQDVLAYVFDVPLEFLTYSFRTLLFVGPLFGYWVTRRLCLALQAADRRRLGEGAGTGDVRLTGAGGYREGRVALPREEAYRILVQDRPLPRARGTEAWRLFHRHRVRNRLSAWYFRDRVELPVAPGQAEAVRAVIEDPEEAEKPDSAAAMRS</sequence>
<dbReference type="PROSITE" id="PS51002">
    <property type="entry name" value="CYTB_NTER"/>
    <property type="match status" value="1"/>
</dbReference>
<dbReference type="SUPFAM" id="SSF81342">
    <property type="entry name" value="Transmembrane di-heme cytochromes"/>
    <property type="match status" value="1"/>
</dbReference>
<keyword evidence="6" id="KW-1133">Transmembrane helix</keyword>
<evidence type="ECO:0000256" key="3">
    <source>
        <dbReference type="ARBA" id="ARBA00016116"/>
    </source>
</evidence>
<feature type="transmembrane region" description="Helical" evidence="6">
    <location>
        <begin position="403"/>
        <end position="422"/>
    </location>
</feature>
<keyword evidence="9" id="KW-1185">Reference proteome</keyword>
<dbReference type="InterPro" id="IPR005797">
    <property type="entry name" value="Cyt_b/b6_N"/>
</dbReference>
<feature type="transmembrane region" description="Helical" evidence="6">
    <location>
        <begin position="373"/>
        <end position="397"/>
    </location>
</feature>
<gene>
    <name evidence="8" type="ORF">ACFY1D_04775</name>
</gene>
<dbReference type="RefSeq" id="WP_387884409.1">
    <property type="nucleotide sequence ID" value="NZ_JBIAWJ010000002.1"/>
</dbReference>
<evidence type="ECO:0000256" key="4">
    <source>
        <dbReference type="ARBA" id="ARBA00029351"/>
    </source>
</evidence>
<name>A0ABW6UEV7_9ACTN</name>
<feature type="transmembrane region" description="Helical" evidence="6">
    <location>
        <begin position="169"/>
        <end position="191"/>
    </location>
</feature>
<dbReference type="Proteomes" id="UP001602058">
    <property type="component" value="Unassembled WGS sequence"/>
</dbReference>
<comment type="caution">
    <text evidence="8">The sequence shown here is derived from an EMBL/GenBank/DDBJ whole genome shotgun (WGS) entry which is preliminary data.</text>
</comment>
<evidence type="ECO:0000313" key="9">
    <source>
        <dbReference type="Proteomes" id="UP001602058"/>
    </source>
</evidence>
<keyword evidence="6" id="KW-0812">Transmembrane</keyword>
<feature type="transmembrane region" description="Helical" evidence="6">
    <location>
        <begin position="137"/>
        <end position="157"/>
    </location>
</feature>
<feature type="transmembrane region" description="Helical" evidence="6">
    <location>
        <begin position="41"/>
        <end position="60"/>
    </location>
</feature>
<evidence type="ECO:0000313" key="8">
    <source>
        <dbReference type="EMBL" id="MFF4520760.1"/>
    </source>
</evidence>
<evidence type="ECO:0000256" key="5">
    <source>
        <dbReference type="ARBA" id="ARBA00029568"/>
    </source>
</evidence>
<feature type="transmembrane region" description="Helical" evidence="6">
    <location>
        <begin position="326"/>
        <end position="347"/>
    </location>
</feature>
<protein>
    <recommendedName>
        <fullName evidence="3">Cytochrome bc1 complex cytochrome b subunit</fullName>
        <ecNumber evidence="2">7.1.1.8</ecNumber>
    </recommendedName>
    <alternativeName>
        <fullName evidence="5">Cytochrome bc1 reductase complex subunit QcrB</fullName>
    </alternativeName>
</protein>
<evidence type="ECO:0000256" key="2">
    <source>
        <dbReference type="ARBA" id="ARBA00012951"/>
    </source>
</evidence>
<dbReference type="Gene3D" id="1.20.810.10">
    <property type="entry name" value="Cytochrome Bc1 Complex, Chain C"/>
    <property type="match status" value="1"/>
</dbReference>